<gene>
    <name evidence="1" type="ORF">CDN99_12060</name>
</gene>
<dbReference type="AlphaFoldDB" id="A0A246JE63"/>
<dbReference type="Proteomes" id="UP000197468">
    <property type="component" value="Unassembled WGS sequence"/>
</dbReference>
<protein>
    <submittedName>
        <fullName evidence="1">Uncharacterized protein</fullName>
    </submittedName>
</protein>
<evidence type="ECO:0000313" key="2">
    <source>
        <dbReference type="Proteomes" id="UP000197468"/>
    </source>
</evidence>
<organism evidence="1 2">
    <name type="scientific">Roseateles aquatilis</name>
    <dbReference type="NCBI Taxonomy" id="431061"/>
    <lineage>
        <taxon>Bacteria</taxon>
        <taxon>Pseudomonadati</taxon>
        <taxon>Pseudomonadota</taxon>
        <taxon>Betaproteobacteria</taxon>
        <taxon>Burkholderiales</taxon>
        <taxon>Sphaerotilaceae</taxon>
        <taxon>Roseateles</taxon>
    </lineage>
</organism>
<comment type="caution">
    <text evidence="1">The sequence shown here is derived from an EMBL/GenBank/DDBJ whole genome shotgun (WGS) entry which is preliminary data.</text>
</comment>
<reference evidence="1 2" key="1">
    <citation type="journal article" date="2008" name="Int. J. Syst. Evol. Microbiol.">
        <title>Description of Roseateles aquatilis sp. nov. and Roseateles terrae sp. nov., in the class Betaproteobacteria, and emended description of the genus Roseateles.</title>
        <authorList>
            <person name="Gomila M."/>
            <person name="Bowien B."/>
            <person name="Falsen E."/>
            <person name="Moore E.R."/>
            <person name="Lalucat J."/>
        </authorList>
    </citation>
    <scope>NUCLEOTIDE SEQUENCE [LARGE SCALE GENOMIC DNA]</scope>
    <source>
        <strain evidence="1 2">CCUG 48205</strain>
    </source>
</reference>
<dbReference type="RefSeq" id="WP_088385094.1">
    <property type="nucleotide sequence ID" value="NZ_NIOF01000004.1"/>
</dbReference>
<name>A0A246JE63_9BURK</name>
<keyword evidence="2" id="KW-1185">Reference proteome</keyword>
<evidence type="ECO:0000313" key="1">
    <source>
        <dbReference type="EMBL" id="OWQ90888.1"/>
    </source>
</evidence>
<accession>A0A246JE63</accession>
<proteinExistence type="predicted"/>
<dbReference type="OrthoDB" id="9156366at2"/>
<sequence length="70" mass="7669">MALLEDHSAAFILRVWCEPDRGARPGLVWRGSIEHVPSGRRVFFHQAGAIVAFVQPYIDSLLGGEPPPSS</sequence>
<dbReference type="EMBL" id="NIOF01000004">
    <property type="protein sequence ID" value="OWQ90888.1"/>
    <property type="molecule type" value="Genomic_DNA"/>
</dbReference>